<feature type="transmembrane region" description="Helical" evidence="1">
    <location>
        <begin position="22"/>
        <end position="46"/>
    </location>
</feature>
<proteinExistence type="predicted"/>
<protein>
    <submittedName>
        <fullName evidence="2">Uncharacterized protein</fullName>
    </submittedName>
</protein>
<feature type="non-terminal residue" evidence="2">
    <location>
        <position position="1"/>
    </location>
</feature>
<comment type="caution">
    <text evidence="2">The sequence shown here is derived from an EMBL/GenBank/DDBJ whole genome shotgun (WGS) entry which is preliminary data.</text>
</comment>
<gene>
    <name evidence="2" type="ORF">HAX54_044795</name>
</gene>
<accession>A0ABS8WF57</accession>
<evidence type="ECO:0000313" key="2">
    <source>
        <dbReference type="EMBL" id="MCE3049418.1"/>
    </source>
</evidence>
<organism evidence="2 3">
    <name type="scientific">Datura stramonium</name>
    <name type="common">Jimsonweed</name>
    <name type="synonym">Common thornapple</name>
    <dbReference type="NCBI Taxonomy" id="4076"/>
    <lineage>
        <taxon>Eukaryota</taxon>
        <taxon>Viridiplantae</taxon>
        <taxon>Streptophyta</taxon>
        <taxon>Embryophyta</taxon>
        <taxon>Tracheophyta</taxon>
        <taxon>Spermatophyta</taxon>
        <taxon>Magnoliopsida</taxon>
        <taxon>eudicotyledons</taxon>
        <taxon>Gunneridae</taxon>
        <taxon>Pentapetalae</taxon>
        <taxon>asterids</taxon>
        <taxon>lamiids</taxon>
        <taxon>Solanales</taxon>
        <taxon>Solanaceae</taxon>
        <taxon>Solanoideae</taxon>
        <taxon>Datureae</taxon>
        <taxon>Datura</taxon>
    </lineage>
</organism>
<evidence type="ECO:0000256" key="1">
    <source>
        <dbReference type="SAM" id="Phobius"/>
    </source>
</evidence>
<keyword evidence="1" id="KW-0472">Membrane</keyword>
<reference evidence="2 3" key="1">
    <citation type="journal article" date="2021" name="BMC Genomics">
        <title>Datura genome reveals duplications of psychoactive alkaloid biosynthetic genes and high mutation rate following tissue culture.</title>
        <authorList>
            <person name="Rajewski A."/>
            <person name="Carter-House D."/>
            <person name="Stajich J."/>
            <person name="Litt A."/>
        </authorList>
    </citation>
    <scope>NUCLEOTIDE SEQUENCE [LARGE SCALE GENOMIC DNA]</scope>
    <source>
        <strain evidence="2">AR-01</strain>
    </source>
</reference>
<evidence type="ECO:0000313" key="3">
    <source>
        <dbReference type="Proteomes" id="UP000823775"/>
    </source>
</evidence>
<name>A0ABS8WF57_DATST</name>
<keyword evidence="1" id="KW-1133">Transmembrane helix</keyword>
<dbReference type="EMBL" id="JACEIK010006876">
    <property type="protein sequence ID" value="MCE3049418.1"/>
    <property type="molecule type" value="Genomic_DNA"/>
</dbReference>
<dbReference type="Proteomes" id="UP000823775">
    <property type="component" value="Unassembled WGS sequence"/>
</dbReference>
<sequence length="95" mass="11113">RSERLAHKTPEEKVELKRRSPLSISIIALMAIIDCVVVSLEIFGLAEVRKGKRPMYELYELKPIVPTFSNFERGGMFENELKEEDGMVMIRIWRF</sequence>
<keyword evidence="3" id="KW-1185">Reference proteome</keyword>
<keyword evidence="1" id="KW-0812">Transmembrane</keyword>